<comment type="caution">
    <text evidence="2">The sequence shown here is derived from an EMBL/GenBank/DDBJ whole genome shotgun (WGS) entry which is preliminary data.</text>
</comment>
<evidence type="ECO:0000313" key="2">
    <source>
        <dbReference type="EMBL" id="NKF23677.1"/>
    </source>
</evidence>
<accession>A0A970B5R6</accession>
<dbReference type="PROSITE" id="PS51257">
    <property type="entry name" value="PROKAR_LIPOPROTEIN"/>
    <property type="match status" value="1"/>
</dbReference>
<keyword evidence="3" id="KW-1185">Reference proteome</keyword>
<dbReference type="EMBL" id="JAAVXB010000009">
    <property type="protein sequence ID" value="NKF23677.1"/>
    <property type="molecule type" value="Genomic_DNA"/>
</dbReference>
<gene>
    <name evidence="2" type="ORF">G7Y82_15270</name>
</gene>
<dbReference type="AlphaFoldDB" id="A0A970B5R6"/>
<dbReference type="Proteomes" id="UP000653472">
    <property type="component" value="Unassembled WGS sequence"/>
</dbReference>
<evidence type="ECO:0000313" key="3">
    <source>
        <dbReference type="Proteomes" id="UP000653472"/>
    </source>
</evidence>
<feature type="region of interest" description="Disordered" evidence="1">
    <location>
        <begin position="47"/>
        <end position="161"/>
    </location>
</feature>
<sequence>MGKPKPTGSTSFAGTLALTAIASTVLLGGCASHRTHPATTAMVTAGHANPSTQRSETPVAVAPQDESGHEPPTKGVSAMQAPTQTPADHPAAPEPDPGQAPPPPASKASETQPSRDTRFETDLRGETHPGEVVPIGMHAKDDRPLDPSHLCDQRPPDNEQVIDHTRRRVEEMVCTASMWFDGLFGDQYYVAQSRKVYGTVELSNNWSQFYGNKTRLRFDAQVDLPNINHRLSAFIGRDNGNDFIQDRFDNTTLRNSFPQVDDHEKVFAGLGYSLPDHHRLQTNLRAGVRGFAHPEAFLQGRAQLNAYADNNNLINLRATPFWTTRERLGITVGADYSHVLSKKMLLRFGNVGTWAQTTAGLDWRSSLTVYQALLRIKSGIAYEVFVRGETDDDVPIHEYGVQTTFRNPIFGGKLYTEWVLGYSYPRENLSDHRDGSILVGAALQMPFGERHQKQ</sequence>
<feature type="compositionally biased region" description="Basic and acidic residues" evidence="1">
    <location>
        <begin position="113"/>
        <end position="129"/>
    </location>
</feature>
<organism evidence="2 3">
    <name type="scientific">Solimonas marina</name>
    <dbReference type="NCBI Taxonomy" id="2714601"/>
    <lineage>
        <taxon>Bacteria</taxon>
        <taxon>Pseudomonadati</taxon>
        <taxon>Pseudomonadota</taxon>
        <taxon>Gammaproteobacteria</taxon>
        <taxon>Nevskiales</taxon>
        <taxon>Nevskiaceae</taxon>
        <taxon>Solimonas</taxon>
    </lineage>
</organism>
<name>A0A970B5R6_9GAMM</name>
<dbReference type="RefSeq" id="WP_168149003.1">
    <property type="nucleotide sequence ID" value="NZ_JAAVXB010000009.1"/>
</dbReference>
<protein>
    <submittedName>
        <fullName evidence="2">Uncharacterized protein</fullName>
    </submittedName>
</protein>
<feature type="compositionally biased region" description="Basic and acidic residues" evidence="1">
    <location>
        <begin position="138"/>
        <end position="161"/>
    </location>
</feature>
<feature type="compositionally biased region" description="Pro residues" evidence="1">
    <location>
        <begin position="92"/>
        <end position="105"/>
    </location>
</feature>
<reference evidence="2" key="1">
    <citation type="submission" date="2020-03" db="EMBL/GenBank/DDBJ databases">
        <title>Solimonas marina sp. nov., isolated from deep seawater of the Pacific Ocean.</title>
        <authorList>
            <person name="Liu X."/>
            <person name="Lai Q."/>
            <person name="Sun F."/>
            <person name="Gai Y."/>
            <person name="Li G."/>
            <person name="Shao Z."/>
        </authorList>
    </citation>
    <scope>NUCLEOTIDE SEQUENCE</scope>
    <source>
        <strain evidence="2">C16B3</strain>
    </source>
</reference>
<proteinExistence type="predicted"/>
<evidence type="ECO:0000256" key="1">
    <source>
        <dbReference type="SAM" id="MobiDB-lite"/>
    </source>
</evidence>